<dbReference type="EMBL" id="MU393532">
    <property type="protein sequence ID" value="KAI4862179.1"/>
    <property type="molecule type" value="Genomic_DNA"/>
</dbReference>
<evidence type="ECO:0000313" key="1">
    <source>
        <dbReference type="EMBL" id="KAI4862179.1"/>
    </source>
</evidence>
<name>A0ACB9YRZ4_9PEZI</name>
<protein>
    <submittedName>
        <fullName evidence="1">Uncharacterized protein</fullName>
    </submittedName>
</protein>
<dbReference type="Proteomes" id="UP001497700">
    <property type="component" value="Unassembled WGS sequence"/>
</dbReference>
<reference evidence="1 2" key="1">
    <citation type="journal article" date="2022" name="New Phytol.">
        <title>Ecological generalism drives hyperdiversity of secondary metabolite gene clusters in xylarialean endophytes.</title>
        <authorList>
            <person name="Franco M.E.E."/>
            <person name="Wisecaver J.H."/>
            <person name="Arnold A.E."/>
            <person name="Ju Y.M."/>
            <person name="Slot J.C."/>
            <person name="Ahrendt S."/>
            <person name="Moore L.P."/>
            <person name="Eastman K.E."/>
            <person name="Scott K."/>
            <person name="Konkel Z."/>
            <person name="Mondo S.J."/>
            <person name="Kuo A."/>
            <person name="Hayes R.D."/>
            <person name="Haridas S."/>
            <person name="Andreopoulos B."/>
            <person name="Riley R."/>
            <person name="LaButti K."/>
            <person name="Pangilinan J."/>
            <person name="Lipzen A."/>
            <person name="Amirebrahimi M."/>
            <person name="Yan J."/>
            <person name="Adam C."/>
            <person name="Keymanesh K."/>
            <person name="Ng V."/>
            <person name="Louie K."/>
            <person name="Northen T."/>
            <person name="Drula E."/>
            <person name="Henrissat B."/>
            <person name="Hsieh H.M."/>
            <person name="Youens-Clark K."/>
            <person name="Lutzoni F."/>
            <person name="Miadlikowska J."/>
            <person name="Eastwood D.C."/>
            <person name="Hamelin R.C."/>
            <person name="Grigoriev I.V."/>
            <person name="U'Ren J.M."/>
        </authorList>
    </citation>
    <scope>NUCLEOTIDE SEQUENCE [LARGE SCALE GENOMIC DNA]</scope>
    <source>
        <strain evidence="1 2">CBS 119005</strain>
    </source>
</reference>
<comment type="caution">
    <text evidence="1">The sequence shown here is derived from an EMBL/GenBank/DDBJ whole genome shotgun (WGS) entry which is preliminary data.</text>
</comment>
<sequence>MASVASASPSSRHSFTHAESGDDSDSWQYVESNPASVGFMPSPASSSMNSWGIVGYPNQMRASPVAMSPLQLDHDVSSRGAPPTSYPDNATDASIMASTNVEGQLMPTLDEQQFMAGQDYLFSQPLTDLDMAQYYMGDMAGLGAFEMPPQPVDLGIPQQYRNDGSNVQPWAPMNLKNEGFSSVLVDESSSFSSQSPGQRSPTHSSLQSSPRSPYVKAEAGKSASPIRKIRDGYKIEKKKSESSKFVIMTPNLINQQSGKPNPFECFEAMRTTQRGRKGPLAHETKESALQVRRLGACFCCHSRKVKCDKERPCKNCKKLSAQVPQIMCWQFGDFLPVLFPDFIRSHFKKDQMTSFISEHVENFKPNGSELTCQVELFSGARFGATLSIPASFFTPKSAEILQHWHMNMDMSQMDLQSRGAAPIGIDPENATQREELKKRTREYIQNLTSEPMYAEQVTDAIRSTQLPRKVLTIIQRYAQRSESAQASMVKRALSIYVMHYVLTRQLCLTNATIVSLRDTMLVSQNNPWLTARVLNRQVKAVLDELLLKEMQSLFDGFSKSLKPKLRGGWAPCLAAFLALCLFMETVETAADTFVISQNEIALRNRSKPEYRRDFALSLCREIDNMPFKQFAYQFHQIYQTHTRDTGAKAFNPLVDANAGQIAELDAPAAEMVTELKELLQGDSWHELDFLVADPILPNQEGHPFPRDVSLNYTGRLVARFLLSFTDERYLFDGQY</sequence>
<gene>
    <name evidence="1" type="ORF">F4820DRAFT_431345</name>
</gene>
<proteinExistence type="predicted"/>
<keyword evidence="2" id="KW-1185">Reference proteome</keyword>
<accession>A0ACB9YRZ4</accession>
<organism evidence="1 2">
    <name type="scientific">Hypoxylon rubiginosum</name>
    <dbReference type="NCBI Taxonomy" id="110542"/>
    <lineage>
        <taxon>Eukaryota</taxon>
        <taxon>Fungi</taxon>
        <taxon>Dikarya</taxon>
        <taxon>Ascomycota</taxon>
        <taxon>Pezizomycotina</taxon>
        <taxon>Sordariomycetes</taxon>
        <taxon>Xylariomycetidae</taxon>
        <taxon>Xylariales</taxon>
        <taxon>Hypoxylaceae</taxon>
        <taxon>Hypoxylon</taxon>
    </lineage>
</organism>
<evidence type="ECO:0000313" key="2">
    <source>
        <dbReference type="Proteomes" id="UP001497700"/>
    </source>
</evidence>